<keyword evidence="2" id="KW-1185">Reference proteome</keyword>
<dbReference type="RefSeq" id="WP_096511392.1">
    <property type="nucleotide sequence ID" value="NZ_AP017422.1"/>
</dbReference>
<protein>
    <submittedName>
        <fullName evidence="1">DltD C-terminal region</fullName>
    </submittedName>
</protein>
<dbReference type="STRING" id="477680.SAMN05421788_104471"/>
<dbReference type="InterPro" id="IPR006998">
    <property type="entry name" value="DltD"/>
</dbReference>
<evidence type="ECO:0000313" key="2">
    <source>
        <dbReference type="Proteomes" id="UP000186917"/>
    </source>
</evidence>
<dbReference type="OrthoDB" id="869432at2"/>
<name>A0A1N7Q7D1_9BACT</name>
<dbReference type="AlphaFoldDB" id="A0A1N7Q7D1"/>
<dbReference type="SUPFAM" id="SSF52266">
    <property type="entry name" value="SGNH hydrolase"/>
    <property type="match status" value="1"/>
</dbReference>
<dbReference type="Pfam" id="PF04914">
    <property type="entry name" value="DltD"/>
    <property type="match status" value="1"/>
</dbReference>
<dbReference type="InterPro" id="IPR036514">
    <property type="entry name" value="SGNH_hydro_sf"/>
</dbReference>
<dbReference type="GO" id="GO:0016788">
    <property type="term" value="F:hydrolase activity, acting on ester bonds"/>
    <property type="evidence" value="ECO:0007669"/>
    <property type="project" value="UniProtKB-ARBA"/>
</dbReference>
<gene>
    <name evidence="1" type="ORF">SAMN05421788_104471</name>
</gene>
<dbReference type="Gene3D" id="3.40.50.1110">
    <property type="entry name" value="SGNH hydrolase"/>
    <property type="match status" value="1"/>
</dbReference>
<accession>A0A1N7Q7D1</accession>
<proteinExistence type="predicted"/>
<dbReference type="EMBL" id="FTOR01000004">
    <property type="protein sequence ID" value="SIT18744.1"/>
    <property type="molecule type" value="Genomic_DNA"/>
</dbReference>
<dbReference type="Proteomes" id="UP000186917">
    <property type="component" value="Unassembled WGS sequence"/>
</dbReference>
<organism evidence="1 2">
    <name type="scientific">Filimonas lacunae</name>
    <dbReference type="NCBI Taxonomy" id="477680"/>
    <lineage>
        <taxon>Bacteria</taxon>
        <taxon>Pseudomonadati</taxon>
        <taxon>Bacteroidota</taxon>
        <taxon>Chitinophagia</taxon>
        <taxon>Chitinophagales</taxon>
        <taxon>Chitinophagaceae</taxon>
        <taxon>Filimonas</taxon>
    </lineage>
</organism>
<evidence type="ECO:0000313" key="1">
    <source>
        <dbReference type="EMBL" id="SIT18744.1"/>
    </source>
</evidence>
<reference evidence="2" key="1">
    <citation type="submission" date="2017-01" db="EMBL/GenBank/DDBJ databases">
        <authorList>
            <person name="Varghese N."/>
            <person name="Submissions S."/>
        </authorList>
    </citation>
    <scope>NUCLEOTIDE SEQUENCE [LARGE SCALE GENOMIC DNA]</scope>
    <source>
        <strain evidence="2">DSM 21054</strain>
    </source>
</reference>
<sequence>MSKKYWAFGCSVLAMLIPVAALYIAIMYKGYPPLLTNSVSFDAKVEYAQQRNIRQANVMALGSSMTLNNISSRVMVDSLDTSYFNFSCWGLQMADTRLMAVNYVPKYKPRYVLICSSLPDFSKPENTATYKNYFSTDDYWREHWSGIFYFKNYNSLWEIIARKMGREEQARNGNIYNSLSFDDGGGVLLDVPKDRISESRWNEQFTFPNNYTNNQYQELALLSNYLKKNQVKLVFVQAPIKESFILNSSSQDELNRHFNRCRNIVEQNGGVYMNYHDPALYTNDLFVDQFHLSETGATMFTRQITHQLKNNLLTAL</sequence>